<gene>
    <name evidence="2" type="ORF">SLEP1_g33814</name>
</gene>
<comment type="caution">
    <text evidence="2">The sequence shown here is derived from an EMBL/GenBank/DDBJ whole genome shotgun (WGS) entry which is preliminary data.</text>
</comment>
<dbReference type="EMBL" id="BPVZ01000065">
    <property type="protein sequence ID" value="GKV24169.1"/>
    <property type="molecule type" value="Genomic_DNA"/>
</dbReference>
<name>A0AAV5KHX3_9ROSI</name>
<feature type="region of interest" description="Disordered" evidence="1">
    <location>
        <begin position="25"/>
        <end position="44"/>
    </location>
</feature>
<evidence type="ECO:0000256" key="1">
    <source>
        <dbReference type="SAM" id="MobiDB-lite"/>
    </source>
</evidence>
<dbReference type="Proteomes" id="UP001054252">
    <property type="component" value="Unassembled WGS sequence"/>
</dbReference>
<proteinExistence type="predicted"/>
<evidence type="ECO:0000313" key="2">
    <source>
        <dbReference type="EMBL" id="GKV24169.1"/>
    </source>
</evidence>
<evidence type="ECO:0000313" key="3">
    <source>
        <dbReference type="Proteomes" id="UP001054252"/>
    </source>
</evidence>
<dbReference type="AlphaFoldDB" id="A0AAV5KHX3"/>
<accession>A0AAV5KHX3</accession>
<protein>
    <submittedName>
        <fullName evidence="2">Uncharacterized protein</fullName>
    </submittedName>
</protein>
<organism evidence="2 3">
    <name type="scientific">Rubroshorea leprosula</name>
    <dbReference type="NCBI Taxonomy" id="152421"/>
    <lineage>
        <taxon>Eukaryota</taxon>
        <taxon>Viridiplantae</taxon>
        <taxon>Streptophyta</taxon>
        <taxon>Embryophyta</taxon>
        <taxon>Tracheophyta</taxon>
        <taxon>Spermatophyta</taxon>
        <taxon>Magnoliopsida</taxon>
        <taxon>eudicotyledons</taxon>
        <taxon>Gunneridae</taxon>
        <taxon>Pentapetalae</taxon>
        <taxon>rosids</taxon>
        <taxon>malvids</taxon>
        <taxon>Malvales</taxon>
        <taxon>Dipterocarpaceae</taxon>
        <taxon>Rubroshorea</taxon>
    </lineage>
</organism>
<reference evidence="2 3" key="1">
    <citation type="journal article" date="2021" name="Commun. Biol.">
        <title>The genome of Shorea leprosula (Dipterocarpaceae) highlights the ecological relevance of drought in aseasonal tropical rainforests.</title>
        <authorList>
            <person name="Ng K.K.S."/>
            <person name="Kobayashi M.J."/>
            <person name="Fawcett J.A."/>
            <person name="Hatakeyama M."/>
            <person name="Paape T."/>
            <person name="Ng C.H."/>
            <person name="Ang C.C."/>
            <person name="Tnah L.H."/>
            <person name="Lee C.T."/>
            <person name="Nishiyama T."/>
            <person name="Sese J."/>
            <person name="O'Brien M.J."/>
            <person name="Copetti D."/>
            <person name="Mohd Noor M.I."/>
            <person name="Ong R.C."/>
            <person name="Putra M."/>
            <person name="Sireger I.Z."/>
            <person name="Indrioko S."/>
            <person name="Kosugi Y."/>
            <person name="Izuno A."/>
            <person name="Isagi Y."/>
            <person name="Lee S.L."/>
            <person name="Shimizu K.K."/>
        </authorList>
    </citation>
    <scope>NUCLEOTIDE SEQUENCE [LARGE SCALE GENOMIC DNA]</scope>
    <source>
        <strain evidence="2">214</strain>
    </source>
</reference>
<sequence length="87" mass="9818">MLTPKLGEDQTPSFEPVDLEQVILTSEQQDVGSDSDHEKLPRKRGWGVAKGYEMPRNLVDQTWIHTDEQGRLPHGMLPDKVHSAISL</sequence>
<keyword evidence="3" id="KW-1185">Reference proteome</keyword>